<feature type="region of interest" description="Disordered" evidence="1">
    <location>
        <begin position="52"/>
        <end position="73"/>
    </location>
</feature>
<feature type="chain" id="PRO_5047292331" evidence="2">
    <location>
        <begin position="21"/>
        <end position="73"/>
    </location>
</feature>
<feature type="non-terminal residue" evidence="3">
    <location>
        <position position="1"/>
    </location>
</feature>
<gene>
    <name evidence="3" type="ORF">HAX54_006349</name>
</gene>
<evidence type="ECO:0000313" key="3">
    <source>
        <dbReference type="EMBL" id="MCD7468297.1"/>
    </source>
</evidence>
<accession>A0ABS8TA65</accession>
<organism evidence="3 4">
    <name type="scientific">Datura stramonium</name>
    <name type="common">Jimsonweed</name>
    <name type="synonym">Common thornapple</name>
    <dbReference type="NCBI Taxonomy" id="4076"/>
    <lineage>
        <taxon>Eukaryota</taxon>
        <taxon>Viridiplantae</taxon>
        <taxon>Streptophyta</taxon>
        <taxon>Embryophyta</taxon>
        <taxon>Tracheophyta</taxon>
        <taxon>Spermatophyta</taxon>
        <taxon>Magnoliopsida</taxon>
        <taxon>eudicotyledons</taxon>
        <taxon>Gunneridae</taxon>
        <taxon>Pentapetalae</taxon>
        <taxon>asterids</taxon>
        <taxon>lamiids</taxon>
        <taxon>Solanales</taxon>
        <taxon>Solanaceae</taxon>
        <taxon>Solanoideae</taxon>
        <taxon>Datureae</taxon>
        <taxon>Datura</taxon>
    </lineage>
</organism>
<keyword evidence="2" id="KW-0732">Signal</keyword>
<evidence type="ECO:0000256" key="2">
    <source>
        <dbReference type="SAM" id="SignalP"/>
    </source>
</evidence>
<feature type="signal peptide" evidence="2">
    <location>
        <begin position="1"/>
        <end position="20"/>
    </location>
</feature>
<dbReference type="EMBL" id="JACEIK010001319">
    <property type="protein sequence ID" value="MCD7468297.1"/>
    <property type="molecule type" value="Genomic_DNA"/>
</dbReference>
<keyword evidence="4" id="KW-1185">Reference proteome</keyword>
<comment type="caution">
    <text evidence="3">The sequence shown here is derived from an EMBL/GenBank/DDBJ whole genome shotgun (WGS) entry which is preliminary data.</text>
</comment>
<feature type="compositionally biased region" description="Polar residues" evidence="1">
    <location>
        <begin position="52"/>
        <end position="66"/>
    </location>
</feature>
<evidence type="ECO:0000256" key="1">
    <source>
        <dbReference type="SAM" id="MobiDB-lite"/>
    </source>
</evidence>
<sequence>GITFMDEILVLLILSSLTSCWDGMVITISSSAFVGLKFEDFVGALLIDESRSNIQPHNDSPGNALSNRGKRKI</sequence>
<dbReference type="Proteomes" id="UP000823775">
    <property type="component" value="Unassembled WGS sequence"/>
</dbReference>
<reference evidence="3 4" key="1">
    <citation type="journal article" date="2021" name="BMC Genomics">
        <title>Datura genome reveals duplications of psychoactive alkaloid biosynthetic genes and high mutation rate following tissue culture.</title>
        <authorList>
            <person name="Rajewski A."/>
            <person name="Carter-House D."/>
            <person name="Stajich J."/>
            <person name="Litt A."/>
        </authorList>
    </citation>
    <scope>NUCLEOTIDE SEQUENCE [LARGE SCALE GENOMIC DNA]</scope>
    <source>
        <strain evidence="3">AR-01</strain>
    </source>
</reference>
<protein>
    <submittedName>
        <fullName evidence="3">Uncharacterized protein</fullName>
    </submittedName>
</protein>
<evidence type="ECO:0000313" key="4">
    <source>
        <dbReference type="Proteomes" id="UP000823775"/>
    </source>
</evidence>
<proteinExistence type="predicted"/>
<name>A0ABS8TA65_DATST</name>